<comment type="subcellular location">
    <subcellularLocation>
        <location evidence="1">Membrane</location>
        <topology evidence="1">Multi-pass membrane protein</topology>
    </subcellularLocation>
</comment>
<evidence type="ECO:0000256" key="2">
    <source>
        <dbReference type="ARBA" id="ARBA00022692"/>
    </source>
</evidence>
<feature type="compositionally biased region" description="Polar residues" evidence="5">
    <location>
        <begin position="360"/>
        <end position="373"/>
    </location>
</feature>
<feature type="domain" description="MARVEL" evidence="7">
    <location>
        <begin position="60"/>
        <end position="226"/>
    </location>
</feature>
<evidence type="ECO:0000256" key="6">
    <source>
        <dbReference type="SAM" id="Phobius"/>
    </source>
</evidence>
<evidence type="ECO:0000256" key="3">
    <source>
        <dbReference type="ARBA" id="ARBA00022989"/>
    </source>
</evidence>
<keyword evidence="4 6" id="KW-0472">Membrane</keyword>
<evidence type="ECO:0000313" key="9">
    <source>
        <dbReference type="Proteomes" id="UP000094112"/>
    </source>
</evidence>
<name>A0A1E3PBR6_WICAA</name>
<dbReference type="EMBL" id="KV454208">
    <property type="protein sequence ID" value="ODQ62818.1"/>
    <property type="molecule type" value="Genomic_DNA"/>
</dbReference>
<feature type="region of interest" description="Disordered" evidence="5">
    <location>
        <begin position="277"/>
        <end position="314"/>
    </location>
</feature>
<evidence type="ECO:0000313" key="8">
    <source>
        <dbReference type="EMBL" id="ODQ62818.1"/>
    </source>
</evidence>
<reference evidence="8 9" key="1">
    <citation type="journal article" date="2016" name="Proc. Natl. Acad. Sci. U.S.A.">
        <title>Comparative genomics of biotechnologically important yeasts.</title>
        <authorList>
            <person name="Riley R."/>
            <person name="Haridas S."/>
            <person name="Wolfe K.H."/>
            <person name="Lopes M.R."/>
            <person name="Hittinger C.T."/>
            <person name="Goeker M."/>
            <person name="Salamov A.A."/>
            <person name="Wisecaver J.H."/>
            <person name="Long T.M."/>
            <person name="Calvey C.H."/>
            <person name="Aerts A.L."/>
            <person name="Barry K.W."/>
            <person name="Choi C."/>
            <person name="Clum A."/>
            <person name="Coughlan A.Y."/>
            <person name="Deshpande S."/>
            <person name="Douglass A.P."/>
            <person name="Hanson S.J."/>
            <person name="Klenk H.-P."/>
            <person name="LaButti K.M."/>
            <person name="Lapidus A."/>
            <person name="Lindquist E.A."/>
            <person name="Lipzen A.M."/>
            <person name="Meier-Kolthoff J.P."/>
            <person name="Ohm R.A."/>
            <person name="Otillar R.P."/>
            <person name="Pangilinan J.L."/>
            <person name="Peng Y."/>
            <person name="Rokas A."/>
            <person name="Rosa C.A."/>
            <person name="Scheuner C."/>
            <person name="Sibirny A.A."/>
            <person name="Slot J.C."/>
            <person name="Stielow J.B."/>
            <person name="Sun H."/>
            <person name="Kurtzman C.P."/>
            <person name="Blackwell M."/>
            <person name="Grigoriev I.V."/>
            <person name="Jeffries T.W."/>
        </authorList>
    </citation>
    <scope>NUCLEOTIDE SEQUENCE [LARGE SCALE GENOMIC DNA]</scope>
    <source>
        <strain evidence="9">ATCC 58044 / CBS 1984 / NCYC 433 / NRRL Y-366-8</strain>
    </source>
</reference>
<dbReference type="RefSeq" id="XP_019042025.1">
    <property type="nucleotide sequence ID" value="XM_019184482.1"/>
</dbReference>
<evidence type="ECO:0000259" key="7">
    <source>
        <dbReference type="Pfam" id="PF01284"/>
    </source>
</evidence>
<protein>
    <recommendedName>
        <fullName evidence="7">MARVEL domain-containing protein</fullName>
    </recommendedName>
</protein>
<feature type="compositionally biased region" description="Basic and acidic residues" evidence="5">
    <location>
        <begin position="1"/>
        <end position="11"/>
    </location>
</feature>
<keyword evidence="2 6" id="KW-0812">Transmembrane</keyword>
<dbReference type="PANTHER" id="PTHR37451">
    <property type="entry name" value="MARVEL DOMAIN"/>
    <property type="match status" value="1"/>
</dbReference>
<keyword evidence="9" id="KW-1185">Reference proteome</keyword>
<dbReference type="GO" id="GO:0016020">
    <property type="term" value="C:membrane"/>
    <property type="evidence" value="ECO:0007669"/>
    <property type="project" value="UniProtKB-SubCell"/>
</dbReference>
<dbReference type="AlphaFoldDB" id="A0A1E3PBR6"/>
<dbReference type="InterPro" id="IPR008253">
    <property type="entry name" value="Marvel"/>
</dbReference>
<keyword evidence="3 6" id="KW-1133">Transmembrane helix</keyword>
<feature type="region of interest" description="Disordered" evidence="5">
    <location>
        <begin position="341"/>
        <end position="373"/>
    </location>
</feature>
<sequence length="373" mass="39814">MSNYHNTEHDQATVSSPTDKYQTEKYPQQQSGTTGTGYNGERKSTGGGIFAKIGRNPLLTWGLRALQAISSIIALALASRSLNKFFNSERRMRFTSFVGALSLLYLIILGLLSFFKPSLVMAGPVMVMEALLTILWLCAFIAIASRYSGFSCRRQSSSYGSSSGYGSGSGYGSSGSGYGSSGSGSGYNYITYPRYGGSSHVTGCRSSKAAIAFAAFSFLLFALGTALLFFNVFKRLMAHKRPAGEYFNPNSGIRLNKPAYAFSRHYDPDTAYAGGNTTGTHKYSGSGDVESGGYGDTHTYTNENNATNQGTGAGGYNSGNYNTSTGNEGYNYGNTGNTGNTGDGYYNQQQNIGSGGKAGSNVQYPETSHQRTY</sequence>
<feature type="transmembrane region" description="Helical" evidence="6">
    <location>
        <begin position="94"/>
        <end position="115"/>
    </location>
</feature>
<evidence type="ECO:0000256" key="5">
    <source>
        <dbReference type="SAM" id="MobiDB-lite"/>
    </source>
</evidence>
<feature type="compositionally biased region" description="Low complexity" evidence="5">
    <location>
        <begin position="301"/>
        <end position="310"/>
    </location>
</feature>
<feature type="transmembrane region" description="Helical" evidence="6">
    <location>
        <begin position="121"/>
        <end position="144"/>
    </location>
</feature>
<dbReference type="PANTHER" id="PTHR37451:SF1">
    <property type="entry name" value="MARVEL DOMAIN-CONTAINING PROTEIN"/>
    <property type="match status" value="1"/>
</dbReference>
<feature type="compositionally biased region" description="Polar residues" evidence="5">
    <location>
        <begin position="12"/>
        <end position="33"/>
    </location>
</feature>
<dbReference type="Pfam" id="PF01284">
    <property type="entry name" value="MARVEL"/>
    <property type="match status" value="1"/>
</dbReference>
<evidence type="ECO:0000256" key="4">
    <source>
        <dbReference type="ARBA" id="ARBA00023136"/>
    </source>
</evidence>
<dbReference type="Proteomes" id="UP000094112">
    <property type="component" value="Unassembled WGS sequence"/>
</dbReference>
<feature type="region of interest" description="Disordered" evidence="5">
    <location>
        <begin position="1"/>
        <end position="41"/>
    </location>
</feature>
<dbReference type="STRING" id="683960.A0A1E3PBR6"/>
<evidence type="ECO:0000256" key="1">
    <source>
        <dbReference type="ARBA" id="ARBA00004141"/>
    </source>
</evidence>
<dbReference type="GeneID" id="30201728"/>
<organism evidence="8 9">
    <name type="scientific">Wickerhamomyces anomalus (strain ATCC 58044 / CBS 1984 / NCYC 433 / NRRL Y-366-8)</name>
    <name type="common">Yeast</name>
    <name type="synonym">Hansenula anomala</name>
    <dbReference type="NCBI Taxonomy" id="683960"/>
    <lineage>
        <taxon>Eukaryota</taxon>
        <taxon>Fungi</taxon>
        <taxon>Dikarya</taxon>
        <taxon>Ascomycota</taxon>
        <taxon>Saccharomycotina</taxon>
        <taxon>Saccharomycetes</taxon>
        <taxon>Phaffomycetales</taxon>
        <taxon>Wickerhamomycetaceae</taxon>
        <taxon>Wickerhamomyces</taxon>
    </lineage>
</organism>
<feature type="transmembrane region" description="Helical" evidence="6">
    <location>
        <begin position="209"/>
        <end position="233"/>
    </location>
</feature>
<dbReference type="OrthoDB" id="4065952at2759"/>
<proteinExistence type="predicted"/>
<accession>A0A1E3PBR6</accession>
<gene>
    <name evidence="8" type="ORF">WICANDRAFT_76979</name>
</gene>